<dbReference type="EMBL" id="CABDUW010000223">
    <property type="protein sequence ID" value="VTJ63307.1"/>
    <property type="molecule type" value="Genomic_DNA"/>
</dbReference>
<sequence>MPARPPGPLGAPPMPPVRPSRCRVPAAAAAAPAAAGSGPRAAGAHIRGRRRSPARSLRARRAAPHAGFALATLRARRRRPPPSLHTPARSEPPTGRAAPQLSAAGLGALFAPPARSGWPLCET</sequence>
<name>A0A5E4B0T6_MARMO</name>
<comment type="caution">
    <text evidence="2">The sequence shown here is derived from an EMBL/GenBank/DDBJ whole genome shotgun (WGS) entry which is preliminary data.</text>
</comment>
<evidence type="ECO:0000256" key="1">
    <source>
        <dbReference type="SAM" id="MobiDB-lite"/>
    </source>
</evidence>
<evidence type="ECO:0000313" key="2">
    <source>
        <dbReference type="EMBL" id="VTJ63307.1"/>
    </source>
</evidence>
<feature type="compositionally biased region" description="Low complexity" evidence="1">
    <location>
        <begin position="64"/>
        <end position="73"/>
    </location>
</feature>
<feature type="compositionally biased region" description="Basic residues" evidence="1">
    <location>
        <begin position="46"/>
        <end position="63"/>
    </location>
</feature>
<dbReference type="AlphaFoldDB" id="A0A5E4B0T6"/>
<reference evidence="2" key="1">
    <citation type="submission" date="2019-04" db="EMBL/GenBank/DDBJ databases">
        <authorList>
            <person name="Alioto T."/>
            <person name="Alioto T."/>
        </authorList>
    </citation>
    <scope>NUCLEOTIDE SEQUENCE [LARGE SCALE GENOMIC DNA]</scope>
</reference>
<evidence type="ECO:0000313" key="3">
    <source>
        <dbReference type="Proteomes" id="UP000335636"/>
    </source>
</evidence>
<organism evidence="2 3">
    <name type="scientific">Marmota monax</name>
    <name type="common">Woodchuck</name>
    <dbReference type="NCBI Taxonomy" id="9995"/>
    <lineage>
        <taxon>Eukaryota</taxon>
        <taxon>Metazoa</taxon>
        <taxon>Chordata</taxon>
        <taxon>Craniata</taxon>
        <taxon>Vertebrata</taxon>
        <taxon>Euteleostomi</taxon>
        <taxon>Mammalia</taxon>
        <taxon>Eutheria</taxon>
        <taxon>Euarchontoglires</taxon>
        <taxon>Glires</taxon>
        <taxon>Rodentia</taxon>
        <taxon>Sciuromorpha</taxon>
        <taxon>Sciuridae</taxon>
        <taxon>Xerinae</taxon>
        <taxon>Marmotini</taxon>
        <taxon>Marmota</taxon>
    </lineage>
</organism>
<dbReference type="Proteomes" id="UP000335636">
    <property type="component" value="Unassembled WGS sequence"/>
</dbReference>
<feature type="region of interest" description="Disordered" evidence="1">
    <location>
        <begin position="1"/>
        <end position="104"/>
    </location>
</feature>
<keyword evidence="3" id="KW-1185">Reference proteome</keyword>
<proteinExistence type="predicted"/>
<gene>
    <name evidence="2" type="ORF">MONAX_5E026845</name>
</gene>
<protein>
    <submittedName>
        <fullName evidence="2">Uncharacterized protein</fullName>
    </submittedName>
</protein>
<accession>A0A5E4B0T6</accession>
<feature type="compositionally biased region" description="Pro residues" evidence="1">
    <location>
        <begin position="1"/>
        <end position="18"/>
    </location>
</feature>
<feature type="compositionally biased region" description="Low complexity" evidence="1">
    <location>
        <begin position="22"/>
        <end position="45"/>
    </location>
</feature>